<dbReference type="RefSeq" id="WP_114545444.1">
    <property type="nucleotide sequence ID" value="NZ_PPTT01000005.1"/>
</dbReference>
<reference evidence="5" key="3">
    <citation type="journal article" date="2019" name="Microbiol. Resour. Announc.">
        <title>Draft Genome Sequences of Type Strains of Gordonibacter faecihominis, Paraeggerthella hongkongensis, Parvibacter caecicola,Slackia equolifaciens, Slackia faecicanis, and Slackia isoflavoniconvertens.</title>
        <authorList>
            <person name="Danylec N."/>
            <person name="Stoll D.A."/>
            <person name="Dotsch A."/>
            <person name="Huch M."/>
        </authorList>
    </citation>
    <scope>NUCLEOTIDE SEQUENCE</scope>
    <source>
        <strain evidence="5">DSM 16107</strain>
    </source>
</reference>
<comment type="similarity">
    <text evidence="1">Belongs to the UPF0213 family.</text>
</comment>
<evidence type="ECO:0000256" key="1">
    <source>
        <dbReference type="ARBA" id="ARBA00007435"/>
    </source>
</evidence>
<dbReference type="CDD" id="cd10456">
    <property type="entry name" value="GIY-YIG_UPF0213"/>
    <property type="match status" value="1"/>
</dbReference>
<reference evidence="7" key="2">
    <citation type="submission" date="2018-05" db="EMBL/GenBank/DDBJ databases">
        <title>Genome Sequencing of selected type strains of the family Eggerthellaceae.</title>
        <authorList>
            <person name="Danylec N."/>
            <person name="Stoll D.A."/>
            <person name="Doetsch A."/>
            <person name="Huch M."/>
        </authorList>
    </citation>
    <scope>NUCLEOTIDE SEQUENCE [LARGE SCALE GENOMIC DNA]</scope>
    <source>
        <strain evidence="7">DSM 16107</strain>
    </source>
</reference>
<dbReference type="OrthoDB" id="9797095at2"/>
<accession>A0A3N0J0G2</accession>
<feature type="domain" description="GIY-YIG" evidence="3">
    <location>
        <begin position="9"/>
        <end position="84"/>
    </location>
</feature>
<dbReference type="PANTHER" id="PTHR34477">
    <property type="entry name" value="UPF0213 PROTEIN YHBQ"/>
    <property type="match status" value="1"/>
</dbReference>
<evidence type="ECO:0000313" key="5">
    <source>
        <dbReference type="EMBL" id="RNM42704.1"/>
    </source>
</evidence>
<proteinExistence type="inferred from homology"/>
<dbReference type="InterPro" id="IPR035901">
    <property type="entry name" value="GIY-YIG_endonuc_sf"/>
</dbReference>
<dbReference type="EMBL" id="PPTT01000005">
    <property type="protein sequence ID" value="RDB70416.1"/>
    <property type="molecule type" value="Genomic_DNA"/>
</dbReference>
<dbReference type="PANTHER" id="PTHR34477:SF1">
    <property type="entry name" value="UPF0213 PROTEIN YHBQ"/>
    <property type="match status" value="1"/>
</dbReference>
<feature type="region of interest" description="Disordered" evidence="2">
    <location>
        <begin position="103"/>
        <end position="126"/>
    </location>
</feature>
<dbReference type="PROSITE" id="PS50164">
    <property type="entry name" value="GIY_YIG"/>
    <property type="match status" value="1"/>
</dbReference>
<evidence type="ECO:0000259" key="3">
    <source>
        <dbReference type="PROSITE" id="PS50164"/>
    </source>
</evidence>
<organism evidence="5 7">
    <name type="scientific">Eggerthella sinensis</name>
    <dbReference type="NCBI Taxonomy" id="242230"/>
    <lineage>
        <taxon>Bacteria</taxon>
        <taxon>Bacillati</taxon>
        <taxon>Actinomycetota</taxon>
        <taxon>Coriobacteriia</taxon>
        <taxon>Eggerthellales</taxon>
        <taxon>Eggerthellaceae</taxon>
        <taxon>Eggerthella</taxon>
    </lineage>
</organism>
<dbReference type="InterPro" id="IPR000305">
    <property type="entry name" value="GIY-YIG_endonuc"/>
</dbReference>
<evidence type="ECO:0000313" key="4">
    <source>
        <dbReference type="EMBL" id="RDB70416.1"/>
    </source>
</evidence>
<dbReference type="Gene3D" id="3.40.1440.10">
    <property type="entry name" value="GIY-YIG endonuclease"/>
    <property type="match status" value="1"/>
</dbReference>
<gene>
    <name evidence="4" type="ORF">C1876_04090</name>
    <name evidence="5" type="ORF">DMP09_03650</name>
</gene>
<dbReference type="EMBL" id="QICC01000008">
    <property type="protein sequence ID" value="RNM42704.1"/>
    <property type="molecule type" value="Genomic_DNA"/>
</dbReference>
<dbReference type="Pfam" id="PF01541">
    <property type="entry name" value="GIY-YIG"/>
    <property type="match status" value="1"/>
</dbReference>
<evidence type="ECO:0000313" key="6">
    <source>
        <dbReference type="Proteomes" id="UP000253817"/>
    </source>
</evidence>
<comment type="caution">
    <text evidence="5">The sequence shown here is derived from an EMBL/GenBank/DDBJ whole genome shotgun (WGS) entry which is preliminary data.</text>
</comment>
<protein>
    <submittedName>
        <fullName evidence="5">GIY-YIG nuclease family protein</fullName>
    </submittedName>
</protein>
<reference evidence="4 6" key="1">
    <citation type="journal article" date="2018" name="Elife">
        <title>Discovery and characterization of a prevalent human gut bacterial enzyme sufficient for the inactivation of a family of plant toxins.</title>
        <authorList>
            <person name="Koppel N."/>
            <person name="Bisanz J.E."/>
            <person name="Pandelia M.E."/>
            <person name="Turnbaugh P.J."/>
            <person name="Balskus E.P."/>
        </authorList>
    </citation>
    <scope>NUCLEOTIDE SEQUENCE [LARGE SCALE GENOMIC DNA]</scope>
    <source>
        <strain evidence="4 6">DSM 16107</strain>
    </source>
</reference>
<sequence>MQAPGSDSSSFFLYVLECADGTWYTGYTVDVDERVRAHNAGAGAKYTRSRRPVRLLVQATFATKHEAMSAEYRFKRLSRRQKERLVRRAAREPFEHVLRAIMPSAPARADKDEAPSAEDAEGGAVA</sequence>
<dbReference type="Proteomes" id="UP000270112">
    <property type="component" value="Unassembled WGS sequence"/>
</dbReference>
<feature type="compositionally biased region" description="Acidic residues" evidence="2">
    <location>
        <begin position="115"/>
        <end position="126"/>
    </location>
</feature>
<dbReference type="Proteomes" id="UP000253817">
    <property type="component" value="Unassembled WGS sequence"/>
</dbReference>
<dbReference type="InterPro" id="IPR050190">
    <property type="entry name" value="UPF0213_domain"/>
</dbReference>
<dbReference type="AlphaFoldDB" id="A0A3N0J0G2"/>
<keyword evidence="6" id="KW-1185">Reference proteome</keyword>
<dbReference type="SUPFAM" id="SSF82771">
    <property type="entry name" value="GIY-YIG endonuclease"/>
    <property type="match status" value="1"/>
</dbReference>
<evidence type="ECO:0000256" key="2">
    <source>
        <dbReference type="SAM" id="MobiDB-lite"/>
    </source>
</evidence>
<name>A0A3N0J0G2_9ACTN</name>
<evidence type="ECO:0000313" key="7">
    <source>
        <dbReference type="Proteomes" id="UP000270112"/>
    </source>
</evidence>